<comment type="caution">
    <text evidence="1">The sequence shown here is derived from an EMBL/GenBank/DDBJ whole genome shotgun (WGS) entry which is preliminary data.</text>
</comment>
<protein>
    <submittedName>
        <fullName evidence="1">Uncharacterized protein</fullName>
    </submittedName>
</protein>
<evidence type="ECO:0000313" key="1">
    <source>
        <dbReference type="EMBL" id="GAA2038065.1"/>
    </source>
</evidence>
<gene>
    <name evidence="1" type="ORF">GCM10009839_44360</name>
</gene>
<accession>A0ABN2UHY2</accession>
<keyword evidence="2" id="KW-1185">Reference proteome</keyword>
<dbReference type="EMBL" id="BAAAQN010000026">
    <property type="protein sequence ID" value="GAA2038065.1"/>
    <property type="molecule type" value="Genomic_DNA"/>
</dbReference>
<name>A0ABN2UHY2_9ACTN</name>
<sequence>MAAYAGGGGVTESADDLKDAAATLQLLWAEYDAAVKAEGLAGEGAGTSASVGAGAGAGTGTGTGAGFRAGGGGADTVDVAGRVVRALKTASHSVFSSDAERARADAVTDGIEQMVESLARLVDEHRTALRNSRTAIAGIRDELAAFEPAQRNRGKHAAWSKVDQDLADLEQALAKASAKQVGKMLTDAVGTGLRGLSQTVPVPGQAAGPGQLLPWIEDEVLLRTLHELVKAAFAAPGAFDEPIGVLKRQLKAHGIVVVETVTDDSAACFLFHLDDRLPAGAVRVDEPALARKTSGRDLVPLPGRKGLAHQGPFDIGPEVKL</sequence>
<reference evidence="1 2" key="1">
    <citation type="journal article" date="2019" name="Int. J. Syst. Evol. Microbiol.">
        <title>The Global Catalogue of Microorganisms (GCM) 10K type strain sequencing project: providing services to taxonomists for standard genome sequencing and annotation.</title>
        <authorList>
            <consortium name="The Broad Institute Genomics Platform"/>
            <consortium name="The Broad Institute Genome Sequencing Center for Infectious Disease"/>
            <person name="Wu L."/>
            <person name="Ma J."/>
        </authorList>
    </citation>
    <scope>NUCLEOTIDE SEQUENCE [LARGE SCALE GENOMIC DNA]</scope>
    <source>
        <strain evidence="1 2">JCM 16014</strain>
    </source>
</reference>
<evidence type="ECO:0000313" key="2">
    <source>
        <dbReference type="Proteomes" id="UP001500751"/>
    </source>
</evidence>
<proteinExistence type="predicted"/>
<dbReference type="Proteomes" id="UP001500751">
    <property type="component" value="Unassembled WGS sequence"/>
</dbReference>
<organism evidence="1 2">
    <name type="scientific">Catenulispora yoronensis</name>
    <dbReference type="NCBI Taxonomy" id="450799"/>
    <lineage>
        <taxon>Bacteria</taxon>
        <taxon>Bacillati</taxon>
        <taxon>Actinomycetota</taxon>
        <taxon>Actinomycetes</taxon>
        <taxon>Catenulisporales</taxon>
        <taxon>Catenulisporaceae</taxon>
        <taxon>Catenulispora</taxon>
    </lineage>
</organism>